<evidence type="ECO:0000313" key="3">
    <source>
        <dbReference type="Proteomes" id="UP001174677"/>
    </source>
</evidence>
<dbReference type="InterPro" id="IPR006461">
    <property type="entry name" value="PLAC_motif_containing"/>
</dbReference>
<sequence>MGRHEITEEIKETLPSDQPAITTTTTQPQASSSNHSETPQDSSTSLLDVDLVIGRPWTSGLFDCRQDQTNSIATAFVPCATFGQISEVLDEGKSTCRGRSSCYFFLMLASYSQWILSTEYRTKLRKKFNLEEAPYTDVVSHIFCPCCSLCQEFRELKNRGLDPALGWKGILAQQQGRQADDEQLNVPPPNQAMSK</sequence>
<feature type="region of interest" description="Disordered" evidence="1">
    <location>
        <begin position="1"/>
        <end position="44"/>
    </location>
</feature>
<evidence type="ECO:0000313" key="2">
    <source>
        <dbReference type="EMBL" id="KAJ9190214.1"/>
    </source>
</evidence>
<accession>A0ABQ9ND46</accession>
<evidence type="ECO:0000256" key="1">
    <source>
        <dbReference type="SAM" id="MobiDB-lite"/>
    </source>
</evidence>
<gene>
    <name evidence="2" type="ORF">P3X46_001440</name>
</gene>
<dbReference type="Proteomes" id="UP001174677">
    <property type="component" value="Chromosome 1"/>
</dbReference>
<reference evidence="2" key="1">
    <citation type="journal article" date="2023" name="Plant Biotechnol. J.">
        <title>Chromosome-level wild Hevea brasiliensis genome provides new tools for genomic-assisted breeding and valuable loci to elevate rubber yield.</title>
        <authorList>
            <person name="Cheng H."/>
            <person name="Song X."/>
            <person name="Hu Y."/>
            <person name="Wu T."/>
            <person name="Yang Q."/>
            <person name="An Z."/>
            <person name="Feng S."/>
            <person name="Deng Z."/>
            <person name="Wu W."/>
            <person name="Zeng X."/>
            <person name="Tu M."/>
            <person name="Wang X."/>
            <person name="Huang H."/>
        </authorList>
    </citation>
    <scope>NUCLEOTIDE SEQUENCE</scope>
    <source>
        <strain evidence="2">MT/VB/25A 57/8</strain>
    </source>
</reference>
<organism evidence="2 3">
    <name type="scientific">Hevea brasiliensis</name>
    <name type="common">Para rubber tree</name>
    <name type="synonym">Siphonia brasiliensis</name>
    <dbReference type="NCBI Taxonomy" id="3981"/>
    <lineage>
        <taxon>Eukaryota</taxon>
        <taxon>Viridiplantae</taxon>
        <taxon>Streptophyta</taxon>
        <taxon>Embryophyta</taxon>
        <taxon>Tracheophyta</taxon>
        <taxon>Spermatophyta</taxon>
        <taxon>Magnoliopsida</taxon>
        <taxon>eudicotyledons</taxon>
        <taxon>Gunneridae</taxon>
        <taxon>Pentapetalae</taxon>
        <taxon>rosids</taxon>
        <taxon>fabids</taxon>
        <taxon>Malpighiales</taxon>
        <taxon>Euphorbiaceae</taxon>
        <taxon>Crotonoideae</taxon>
        <taxon>Micrandreae</taxon>
        <taxon>Hevea</taxon>
    </lineage>
</organism>
<keyword evidence="3" id="KW-1185">Reference proteome</keyword>
<dbReference type="NCBIfam" id="TIGR01571">
    <property type="entry name" value="A_thal_Cys_rich"/>
    <property type="match status" value="1"/>
</dbReference>
<feature type="region of interest" description="Disordered" evidence="1">
    <location>
        <begin position="176"/>
        <end position="195"/>
    </location>
</feature>
<comment type="caution">
    <text evidence="2">The sequence shown here is derived from an EMBL/GenBank/DDBJ whole genome shotgun (WGS) entry which is preliminary data.</text>
</comment>
<dbReference type="Pfam" id="PF04749">
    <property type="entry name" value="PLAC8"/>
    <property type="match status" value="1"/>
</dbReference>
<feature type="compositionally biased region" description="Pro residues" evidence="1">
    <location>
        <begin position="186"/>
        <end position="195"/>
    </location>
</feature>
<dbReference type="EMBL" id="JARPOI010000001">
    <property type="protein sequence ID" value="KAJ9190214.1"/>
    <property type="molecule type" value="Genomic_DNA"/>
</dbReference>
<feature type="compositionally biased region" description="Polar residues" evidence="1">
    <location>
        <begin position="15"/>
        <end position="44"/>
    </location>
</feature>
<dbReference type="PANTHER" id="PTHR15907">
    <property type="entry name" value="DUF614 FAMILY PROTEIN-RELATED"/>
    <property type="match status" value="1"/>
</dbReference>
<proteinExistence type="predicted"/>
<feature type="compositionally biased region" description="Basic and acidic residues" evidence="1">
    <location>
        <begin position="1"/>
        <end position="14"/>
    </location>
</feature>
<protein>
    <submittedName>
        <fullName evidence="2">Uncharacterized protein</fullName>
    </submittedName>
</protein>
<name>A0ABQ9ND46_HEVBR</name>